<evidence type="ECO:0000256" key="1">
    <source>
        <dbReference type="SAM" id="SignalP"/>
    </source>
</evidence>
<protein>
    <recommendedName>
        <fullName evidence="4">Surface layer protein A domain-containing protein</fullName>
    </recommendedName>
</protein>
<evidence type="ECO:0000313" key="2">
    <source>
        <dbReference type="EMBL" id="MFD1126395.1"/>
    </source>
</evidence>
<dbReference type="EMBL" id="JBHTLH010000044">
    <property type="protein sequence ID" value="MFD1126395.1"/>
    <property type="molecule type" value="Genomic_DNA"/>
</dbReference>
<feature type="chain" id="PRO_5046990803" description="Surface layer protein A domain-containing protein" evidence="1">
    <location>
        <begin position="28"/>
        <end position="119"/>
    </location>
</feature>
<accession>A0ABW3PPZ5</accession>
<gene>
    <name evidence="2" type="ORF">ACFQ22_13700</name>
</gene>
<evidence type="ECO:0008006" key="4">
    <source>
        <dbReference type="Google" id="ProtNLM"/>
    </source>
</evidence>
<reference evidence="3" key="1">
    <citation type="journal article" date="2019" name="Int. J. Syst. Evol. Microbiol.">
        <title>The Global Catalogue of Microorganisms (GCM) 10K type strain sequencing project: providing services to taxonomists for standard genome sequencing and annotation.</title>
        <authorList>
            <consortium name="The Broad Institute Genomics Platform"/>
            <consortium name="The Broad Institute Genome Sequencing Center for Infectious Disease"/>
            <person name="Wu L."/>
            <person name="Ma J."/>
        </authorList>
    </citation>
    <scope>NUCLEOTIDE SEQUENCE [LARGE SCALE GENOMIC DNA]</scope>
    <source>
        <strain evidence="3">CCUG 71848</strain>
    </source>
</reference>
<comment type="caution">
    <text evidence="2">The sequence shown here is derived from an EMBL/GenBank/DDBJ whole genome shotgun (WGS) entry which is preliminary data.</text>
</comment>
<sequence length="119" mass="13417">MKKFLNQLVLITITLSLSSLLPFSANAKPITSVKPTASDTITMKLSKRTTYAKPKRYHIGDSHFALYKAHVFDHASKVTFSLIGFTKANTTYKLTKRINTQGVNWNYLKGHGWILGEKD</sequence>
<organism evidence="2 3">
    <name type="scientific">Lentilactobacillus raoultii</name>
    <dbReference type="NCBI Taxonomy" id="1987503"/>
    <lineage>
        <taxon>Bacteria</taxon>
        <taxon>Bacillati</taxon>
        <taxon>Bacillota</taxon>
        <taxon>Bacilli</taxon>
        <taxon>Lactobacillales</taxon>
        <taxon>Lactobacillaceae</taxon>
        <taxon>Lentilactobacillus</taxon>
    </lineage>
</organism>
<dbReference type="Proteomes" id="UP001597156">
    <property type="component" value="Unassembled WGS sequence"/>
</dbReference>
<dbReference type="RefSeq" id="WP_121978618.1">
    <property type="nucleotide sequence ID" value="NZ_JBHTLH010000044.1"/>
</dbReference>
<feature type="signal peptide" evidence="1">
    <location>
        <begin position="1"/>
        <end position="27"/>
    </location>
</feature>
<keyword evidence="1" id="KW-0732">Signal</keyword>
<evidence type="ECO:0000313" key="3">
    <source>
        <dbReference type="Proteomes" id="UP001597156"/>
    </source>
</evidence>
<keyword evidence="3" id="KW-1185">Reference proteome</keyword>
<proteinExistence type="predicted"/>
<name>A0ABW3PPZ5_9LACO</name>